<dbReference type="EMBL" id="AP022559">
    <property type="protein sequence ID" value="BBW99054.1"/>
    <property type="molecule type" value="Genomic_DNA"/>
</dbReference>
<keyword evidence="2" id="KW-1185">Reference proteome</keyword>
<sequence>MRNRKQIEVIVRCVGERKEPSAEALDRFCEIYARMVKENRSKKREMNDHEKATKCV</sequence>
<dbReference type="Proteomes" id="UP000501421">
    <property type="component" value="Plasmid pGspE55-2"/>
</dbReference>
<protein>
    <submittedName>
        <fullName evidence="1">Uncharacterized protein</fullName>
    </submittedName>
</protein>
<evidence type="ECO:0000313" key="2">
    <source>
        <dbReference type="Proteomes" id="UP000501421"/>
    </source>
</evidence>
<accession>A0A679G1T8</accession>
<reference evidence="2" key="1">
    <citation type="journal article" date="2020" name="Microbiol. Resour. Announc.">
        <title>Complete Genome Sequence of Geobacillus sp. Strain E55-1, Isolated from Mine Geyser in Japan.</title>
        <authorList>
            <person name="Miyazaki K."/>
            <person name="Hase E."/>
            <person name="Tokito N."/>
        </authorList>
    </citation>
    <scope>NUCLEOTIDE SEQUENCE [LARGE SCALE GENOMIC DNA]</scope>
    <source>
        <strain evidence="2">E55-1</strain>
        <plasmid evidence="2">pGspE55-2</plasmid>
    </source>
</reference>
<geneLocation type="plasmid" evidence="1 2">
    <name>pGspE55-2</name>
</geneLocation>
<gene>
    <name evidence="1" type="ORF">GsuE55_38870</name>
</gene>
<proteinExistence type="predicted"/>
<organism evidence="1 2">
    <name type="scientific">Geobacillus subterraneus</name>
    <dbReference type="NCBI Taxonomy" id="129338"/>
    <lineage>
        <taxon>Bacteria</taxon>
        <taxon>Bacillati</taxon>
        <taxon>Bacillota</taxon>
        <taxon>Bacilli</taxon>
        <taxon>Bacillales</taxon>
        <taxon>Anoxybacillaceae</taxon>
        <taxon>Geobacillus</taxon>
    </lineage>
</organism>
<evidence type="ECO:0000313" key="1">
    <source>
        <dbReference type="EMBL" id="BBW99054.1"/>
    </source>
</evidence>
<name>A0A679G1T8_9BACL</name>
<dbReference type="AlphaFoldDB" id="A0A679G1T8"/>
<keyword evidence="1" id="KW-0614">Plasmid</keyword>